<reference evidence="3" key="1">
    <citation type="submission" date="2023-08" db="EMBL/GenBank/DDBJ databases">
        <authorList>
            <person name="Chen Y."/>
            <person name="Shah S."/>
            <person name="Dougan E. K."/>
            <person name="Thang M."/>
            <person name="Chan C."/>
        </authorList>
    </citation>
    <scope>NUCLEOTIDE SEQUENCE</scope>
</reference>
<organism evidence="3 4">
    <name type="scientific">Effrenium voratum</name>
    <dbReference type="NCBI Taxonomy" id="2562239"/>
    <lineage>
        <taxon>Eukaryota</taxon>
        <taxon>Sar</taxon>
        <taxon>Alveolata</taxon>
        <taxon>Dinophyceae</taxon>
        <taxon>Suessiales</taxon>
        <taxon>Symbiodiniaceae</taxon>
        <taxon>Effrenium</taxon>
    </lineage>
</organism>
<keyword evidence="2" id="KW-0472">Membrane</keyword>
<feature type="transmembrane region" description="Helical" evidence="2">
    <location>
        <begin position="66"/>
        <end position="88"/>
    </location>
</feature>
<feature type="transmembrane region" description="Helical" evidence="2">
    <location>
        <begin position="305"/>
        <end position="323"/>
    </location>
</feature>
<evidence type="ECO:0000256" key="1">
    <source>
        <dbReference type="SAM" id="MobiDB-lite"/>
    </source>
</evidence>
<feature type="transmembrane region" description="Helical" evidence="2">
    <location>
        <begin position="94"/>
        <end position="118"/>
    </location>
</feature>
<feature type="region of interest" description="Disordered" evidence="1">
    <location>
        <begin position="181"/>
        <end position="211"/>
    </location>
</feature>
<gene>
    <name evidence="3" type="ORF">EVOR1521_LOCUS4051</name>
</gene>
<evidence type="ECO:0000313" key="3">
    <source>
        <dbReference type="EMBL" id="CAJ1374520.1"/>
    </source>
</evidence>
<evidence type="ECO:0000313" key="4">
    <source>
        <dbReference type="Proteomes" id="UP001178507"/>
    </source>
</evidence>
<sequence length="1021" mass="113788">MATPLVASAGYAGAAYFYNLGRYKFDAEQRQDCMYQIQNMRLAQWGLFREDVRDLFALSTANMDNYILVGALIVTAVMNFVFVGYPAFPLEPRWLLLLWNNCVFACITFGMVSVWLAMHGSIAQRSARVKILTQAVRPPVPSLRDVQEGMRAQESFEGGGARRFFEPPAFLVPFAEPRDEVPKPSGAASVQRTVTAPVQRKPRAKGKPKTEAVDWLTDAPCANEEVLQHLETADNGGPGRSAVMHSHFWMLRRVQRGYACFDAYARICLVVAAQMNMLLVCAYYSLGHFMSKMDVWPTRAQNPPAAWLALAASAFASTTLYKLDLFCGKRFRTLIHFTLLTPPALAGMAIHLAAARTNHGKGGVRPCDQVVPAWLPWILAILTCLGHACWVVLIRKVAKPLLESSGLPLSFRSTIYLDVFGWHSRHFSASAVKNAVNVAQWESPERVLYEAMEKKPDHKCVVATHKEASRISKALQQLLRPENVTHLTQEELEDLQQLKFTMEEYVQDLETQMSMPHRETAASDAPAWFQSTCVEGASEELYWVDCRSAQVAWNMPEVGQIIDLVRLNSSLEELQARLDNSPKSGFQAAAVAADALPFELMPENPDTEQLGVVKMCLQWVVLNLQGFVVMLVMLVMRISSSQLPWKIVQLTCLAQLGVWLFTVAVILLDPKRHGFGRYYDSAVAPREMYNRLALQTVQTDWPHEYFRPSALACSNFTEDSRLMLGDQFAIYGADLDLIGLHDVEDSIQERQERPVAQVVNRFVRRAWGAAGGLHSPVGREEILSTKPLRTITLEPQILTTDLNMAWKSFGFLQKKGKVLLLSQDGTFVAEHSLRSHKYVKTWALSRTLPHKRLEAIQAVEGAEAAECSSGGAGFVDHGWLLFAATDSGQVVTLCPTFRGELHPLHMVISLRRRKAAKEVTEVVDSHTGTAKASSQKIIAMARDSRGFFWLLETHTEGHAEVRALDLDKGSEVGRWVLPSGRWWVPGMCQLAEGQGFLLAAAADTNRGGQVGGPEIWRLVPS</sequence>
<feature type="transmembrane region" description="Helical" evidence="2">
    <location>
        <begin position="616"/>
        <end position="635"/>
    </location>
</feature>
<evidence type="ECO:0000256" key="2">
    <source>
        <dbReference type="SAM" id="Phobius"/>
    </source>
</evidence>
<dbReference type="EMBL" id="CAUJNA010000258">
    <property type="protein sequence ID" value="CAJ1374520.1"/>
    <property type="molecule type" value="Genomic_DNA"/>
</dbReference>
<keyword evidence="4" id="KW-1185">Reference proteome</keyword>
<feature type="transmembrane region" description="Helical" evidence="2">
    <location>
        <begin position="647"/>
        <end position="668"/>
    </location>
</feature>
<feature type="transmembrane region" description="Helical" evidence="2">
    <location>
        <begin position="335"/>
        <end position="354"/>
    </location>
</feature>
<keyword evidence="2" id="KW-0812">Transmembrane</keyword>
<proteinExistence type="predicted"/>
<keyword evidence="2" id="KW-1133">Transmembrane helix</keyword>
<feature type="transmembrane region" description="Helical" evidence="2">
    <location>
        <begin position="374"/>
        <end position="394"/>
    </location>
</feature>
<feature type="transmembrane region" description="Helical" evidence="2">
    <location>
        <begin position="263"/>
        <end position="285"/>
    </location>
</feature>
<comment type="caution">
    <text evidence="3">The sequence shown here is derived from an EMBL/GenBank/DDBJ whole genome shotgun (WGS) entry which is preliminary data.</text>
</comment>
<dbReference type="AlphaFoldDB" id="A0AA36MNI5"/>
<name>A0AA36MNI5_9DINO</name>
<protein>
    <submittedName>
        <fullName evidence="3">Uncharacterized protein</fullName>
    </submittedName>
</protein>
<dbReference type="Proteomes" id="UP001178507">
    <property type="component" value="Unassembled WGS sequence"/>
</dbReference>
<accession>A0AA36MNI5</accession>